<dbReference type="AlphaFoldDB" id="A0A2G6KD81"/>
<dbReference type="PANTHER" id="PTHR28008">
    <property type="entry name" value="DOMAIN PROTEIN, PUTATIVE (AFU_ORTHOLOGUE AFUA_3G10980)-RELATED"/>
    <property type="match status" value="1"/>
</dbReference>
<gene>
    <name evidence="3" type="ORF">CSA56_10925</name>
</gene>
<feature type="transmembrane region" description="Helical" evidence="1">
    <location>
        <begin position="39"/>
        <end position="58"/>
    </location>
</feature>
<feature type="transmembrane region" description="Helical" evidence="1">
    <location>
        <begin position="106"/>
        <end position="126"/>
    </location>
</feature>
<reference evidence="3 4" key="1">
    <citation type="submission" date="2017-10" db="EMBL/GenBank/DDBJ databases">
        <title>Novel microbial diversity and functional potential in the marine mammal oral microbiome.</title>
        <authorList>
            <person name="Dudek N.K."/>
            <person name="Sun C.L."/>
            <person name="Burstein D."/>
            <person name="Kantor R.S."/>
            <person name="Aliaga Goltsman D.S."/>
            <person name="Bik E.M."/>
            <person name="Thomas B.C."/>
            <person name="Banfield J.F."/>
            <person name="Relman D.A."/>
        </authorList>
    </citation>
    <scope>NUCLEOTIDE SEQUENCE [LARGE SCALE GENOMIC DNA]</scope>
    <source>
        <strain evidence="3">DOLJORAL78_47_16</strain>
    </source>
</reference>
<proteinExistence type="predicted"/>
<evidence type="ECO:0000259" key="2">
    <source>
        <dbReference type="Pfam" id="PF04892"/>
    </source>
</evidence>
<name>A0A2G6KD81_9BACT</name>
<protein>
    <recommendedName>
        <fullName evidence="2">VanZ-like domain-containing protein</fullName>
    </recommendedName>
</protein>
<dbReference type="PANTHER" id="PTHR28008:SF1">
    <property type="entry name" value="DOMAIN PROTEIN, PUTATIVE (AFU_ORTHOLOGUE AFUA_3G10980)-RELATED"/>
    <property type="match status" value="1"/>
</dbReference>
<dbReference type="Proteomes" id="UP000230821">
    <property type="component" value="Unassembled WGS sequence"/>
</dbReference>
<comment type="caution">
    <text evidence="3">The sequence shown here is derived from an EMBL/GenBank/DDBJ whole genome shotgun (WGS) entry which is preliminary data.</text>
</comment>
<evidence type="ECO:0000313" key="4">
    <source>
        <dbReference type="Proteomes" id="UP000230821"/>
    </source>
</evidence>
<evidence type="ECO:0000256" key="1">
    <source>
        <dbReference type="SAM" id="Phobius"/>
    </source>
</evidence>
<organism evidence="3 4">
    <name type="scientific">candidate division KSB3 bacterium</name>
    <dbReference type="NCBI Taxonomy" id="2044937"/>
    <lineage>
        <taxon>Bacteria</taxon>
        <taxon>candidate division KSB3</taxon>
    </lineage>
</organism>
<dbReference type="Pfam" id="PF04892">
    <property type="entry name" value="VanZ"/>
    <property type="match status" value="1"/>
</dbReference>
<keyword evidence="1" id="KW-0472">Membrane</keyword>
<dbReference type="InterPro" id="IPR006976">
    <property type="entry name" value="VanZ-like"/>
</dbReference>
<accession>A0A2G6KD81</accession>
<keyword evidence="1" id="KW-1133">Transmembrane helix</keyword>
<dbReference type="EMBL" id="PDSK01000096">
    <property type="protein sequence ID" value="PIE33621.1"/>
    <property type="molecule type" value="Genomic_DNA"/>
</dbReference>
<feature type="domain" description="VanZ-like" evidence="2">
    <location>
        <begin position="42"/>
        <end position="120"/>
    </location>
</feature>
<feature type="transmembrane region" description="Helical" evidence="1">
    <location>
        <begin position="7"/>
        <end position="27"/>
    </location>
</feature>
<dbReference type="NCBIfam" id="NF037970">
    <property type="entry name" value="vanZ_1"/>
    <property type="match status" value="1"/>
</dbReference>
<feature type="transmembrane region" description="Helical" evidence="1">
    <location>
        <begin position="70"/>
        <end position="86"/>
    </location>
</feature>
<sequence>MKRFHDIIWFWLPPAGYMLAIFLISSLSSPRVGGETPDYILHALEYFLLALLLIRLFLSRQDITITFSRWQTICLLGFFAAVAYGVTDEIHQYFTPGRHCSLRDIFSDTVGAFLAYGIALSDYLFITRCRYLGNIVKQSPIARTLSYAACWRT</sequence>
<keyword evidence="1" id="KW-0812">Transmembrane</keyword>
<evidence type="ECO:0000313" key="3">
    <source>
        <dbReference type="EMBL" id="PIE33621.1"/>
    </source>
</evidence>